<reference evidence="2 4" key="1">
    <citation type="journal article" date="2011" name="Nature">
        <title>The Medicago genome provides insight into the evolution of rhizobial symbioses.</title>
        <authorList>
            <person name="Young N.D."/>
            <person name="Debelle F."/>
            <person name="Oldroyd G.E."/>
            <person name="Geurts R."/>
            <person name="Cannon S.B."/>
            <person name="Udvardi M.K."/>
            <person name="Benedito V.A."/>
            <person name="Mayer K.F."/>
            <person name="Gouzy J."/>
            <person name="Schoof H."/>
            <person name="Van de Peer Y."/>
            <person name="Proost S."/>
            <person name="Cook D.R."/>
            <person name="Meyers B.C."/>
            <person name="Spannagl M."/>
            <person name="Cheung F."/>
            <person name="De Mita S."/>
            <person name="Krishnakumar V."/>
            <person name="Gundlach H."/>
            <person name="Zhou S."/>
            <person name="Mudge J."/>
            <person name="Bharti A.K."/>
            <person name="Murray J.D."/>
            <person name="Naoumkina M.A."/>
            <person name="Rosen B."/>
            <person name="Silverstein K.A."/>
            <person name="Tang H."/>
            <person name="Rombauts S."/>
            <person name="Zhao P.X."/>
            <person name="Zhou P."/>
            <person name="Barbe V."/>
            <person name="Bardou P."/>
            <person name="Bechner M."/>
            <person name="Bellec A."/>
            <person name="Berger A."/>
            <person name="Berges H."/>
            <person name="Bidwell S."/>
            <person name="Bisseling T."/>
            <person name="Choisne N."/>
            <person name="Couloux A."/>
            <person name="Denny R."/>
            <person name="Deshpande S."/>
            <person name="Dai X."/>
            <person name="Doyle J.J."/>
            <person name="Dudez A.M."/>
            <person name="Farmer A.D."/>
            <person name="Fouteau S."/>
            <person name="Franken C."/>
            <person name="Gibelin C."/>
            <person name="Gish J."/>
            <person name="Goldstein S."/>
            <person name="Gonzalez A.J."/>
            <person name="Green P.J."/>
            <person name="Hallab A."/>
            <person name="Hartog M."/>
            <person name="Hua A."/>
            <person name="Humphray S.J."/>
            <person name="Jeong D.H."/>
            <person name="Jing Y."/>
            <person name="Jocker A."/>
            <person name="Kenton S.M."/>
            <person name="Kim D.J."/>
            <person name="Klee K."/>
            <person name="Lai H."/>
            <person name="Lang C."/>
            <person name="Lin S."/>
            <person name="Macmil S.L."/>
            <person name="Magdelenat G."/>
            <person name="Matthews L."/>
            <person name="McCorrison J."/>
            <person name="Monaghan E.L."/>
            <person name="Mun J.H."/>
            <person name="Najar F.Z."/>
            <person name="Nicholson C."/>
            <person name="Noirot C."/>
            <person name="O'Bleness M."/>
            <person name="Paule C.R."/>
            <person name="Poulain J."/>
            <person name="Prion F."/>
            <person name="Qin B."/>
            <person name="Qu C."/>
            <person name="Retzel E.F."/>
            <person name="Riddle C."/>
            <person name="Sallet E."/>
            <person name="Samain S."/>
            <person name="Samson N."/>
            <person name="Sanders I."/>
            <person name="Saurat O."/>
            <person name="Scarpelli C."/>
            <person name="Schiex T."/>
            <person name="Segurens B."/>
            <person name="Severin A.J."/>
            <person name="Sherrier D.J."/>
            <person name="Shi R."/>
            <person name="Sims S."/>
            <person name="Singer S.R."/>
            <person name="Sinharoy S."/>
            <person name="Sterck L."/>
            <person name="Viollet A."/>
            <person name="Wang B.B."/>
            <person name="Wang K."/>
            <person name="Wang M."/>
            <person name="Wang X."/>
            <person name="Warfsmann J."/>
            <person name="Weissenbach J."/>
            <person name="White D.D."/>
            <person name="White J.D."/>
            <person name="Wiley G.B."/>
            <person name="Wincker P."/>
            <person name="Xing Y."/>
            <person name="Yang L."/>
            <person name="Yao Z."/>
            <person name="Ying F."/>
            <person name="Zhai J."/>
            <person name="Zhou L."/>
            <person name="Zuber A."/>
            <person name="Denarie J."/>
            <person name="Dixon R.A."/>
            <person name="May G.D."/>
            <person name="Schwartz D.C."/>
            <person name="Rogers J."/>
            <person name="Quetier F."/>
            <person name="Town C.D."/>
            <person name="Roe B.A."/>
        </authorList>
    </citation>
    <scope>NUCLEOTIDE SEQUENCE [LARGE SCALE GENOMIC DNA]</scope>
    <source>
        <strain evidence="2">A17</strain>
        <strain evidence="3 4">cv. Jemalong A17</strain>
    </source>
</reference>
<dbReference type="InterPro" id="IPR022617">
    <property type="entry name" value="Rad60/SUMO-like_dom"/>
</dbReference>
<dbReference type="AlphaFoldDB" id="A0A072TJF0"/>
<dbReference type="Pfam" id="PF11976">
    <property type="entry name" value="Rad60-SLD"/>
    <property type="match status" value="1"/>
</dbReference>
<gene>
    <name evidence="2" type="ORF">MTR_0007s0030</name>
</gene>
<dbReference type="EMBL" id="KL402732">
    <property type="protein sequence ID" value="KEH17567.1"/>
    <property type="molecule type" value="Genomic_DNA"/>
</dbReference>
<dbReference type="GO" id="GO:0031386">
    <property type="term" value="F:protein tag activity"/>
    <property type="evidence" value="ECO:0000318"/>
    <property type="project" value="GO_Central"/>
</dbReference>
<protein>
    <submittedName>
        <fullName evidence="2">Ubiquitin-like Rad60 SUMO-like protein</fullName>
    </submittedName>
</protein>
<dbReference type="EnsemblPlants" id="KEH17567">
    <property type="protein sequence ID" value="KEH17567"/>
    <property type="gene ID" value="MTR_0007s0030"/>
</dbReference>
<organism evidence="2 4">
    <name type="scientific">Medicago truncatula</name>
    <name type="common">Barrel medic</name>
    <name type="synonym">Medicago tribuloides</name>
    <dbReference type="NCBI Taxonomy" id="3880"/>
    <lineage>
        <taxon>Eukaryota</taxon>
        <taxon>Viridiplantae</taxon>
        <taxon>Streptophyta</taxon>
        <taxon>Embryophyta</taxon>
        <taxon>Tracheophyta</taxon>
        <taxon>Spermatophyta</taxon>
        <taxon>Magnoliopsida</taxon>
        <taxon>eudicotyledons</taxon>
        <taxon>Gunneridae</taxon>
        <taxon>Pentapetalae</taxon>
        <taxon>rosids</taxon>
        <taxon>fabids</taxon>
        <taxon>Fabales</taxon>
        <taxon>Fabaceae</taxon>
        <taxon>Papilionoideae</taxon>
        <taxon>50 kb inversion clade</taxon>
        <taxon>NPAAA clade</taxon>
        <taxon>Hologalegina</taxon>
        <taxon>IRL clade</taxon>
        <taxon>Trifolieae</taxon>
        <taxon>Medicago</taxon>
    </lineage>
</organism>
<evidence type="ECO:0000313" key="2">
    <source>
        <dbReference type="EMBL" id="KEH17567.1"/>
    </source>
</evidence>
<proteinExistence type="predicted"/>
<dbReference type="GO" id="GO:0016925">
    <property type="term" value="P:protein sumoylation"/>
    <property type="evidence" value="ECO:0000318"/>
    <property type="project" value="GO_Central"/>
</dbReference>
<dbReference type="GO" id="GO:0044389">
    <property type="term" value="F:ubiquitin-like protein ligase binding"/>
    <property type="evidence" value="ECO:0000318"/>
    <property type="project" value="GO_Central"/>
</dbReference>
<accession>A0A072TJF0</accession>
<dbReference type="GO" id="GO:0005634">
    <property type="term" value="C:nucleus"/>
    <property type="evidence" value="ECO:0000318"/>
    <property type="project" value="GO_Central"/>
</dbReference>
<keyword evidence="4" id="KW-1185">Reference proteome</keyword>
<evidence type="ECO:0000259" key="1">
    <source>
        <dbReference type="Pfam" id="PF11976"/>
    </source>
</evidence>
<dbReference type="Gene3D" id="3.10.20.90">
    <property type="entry name" value="Phosphatidylinositol 3-kinase Catalytic Subunit, Chain A, domain 1"/>
    <property type="match status" value="1"/>
</dbReference>
<dbReference type="STRING" id="3880.A0A072TJF0"/>
<reference evidence="2 4" key="2">
    <citation type="journal article" date="2014" name="BMC Genomics">
        <title>An improved genome release (version Mt4.0) for the model legume Medicago truncatula.</title>
        <authorList>
            <person name="Tang H."/>
            <person name="Krishnakumar V."/>
            <person name="Bidwell S."/>
            <person name="Rosen B."/>
            <person name="Chan A."/>
            <person name="Zhou S."/>
            <person name="Gentzbittel L."/>
            <person name="Childs K.L."/>
            <person name="Yandell M."/>
            <person name="Gundlach H."/>
            <person name="Mayer K.F."/>
            <person name="Schwartz D.C."/>
            <person name="Town C.D."/>
        </authorList>
    </citation>
    <scope>GENOME REANNOTATION</scope>
    <source>
        <strain evidence="2">A17</strain>
        <strain evidence="3 4">cv. Jemalong A17</strain>
    </source>
</reference>
<sequence length="53" mass="6179">MMNLYCDRTSVDFNSVVFLFDGRKIRDEQTPDEVAFHMGKVNLFHHGKVGFND</sequence>
<dbReference type="Proteomes" id="UP000002051">
    <property type="component" value="Unassembled WGS sequence"/>
</dbReference>
<evidence type="ECO:0000313" key="4">
    <source>
        <dbReference type="Proteomes" id="UP000002051"/>
    </source>
</evidence>
<reference evidence="3" key="3">
    <citation type="submission" date="2015-06" db="UniProtKB">
        <authorList>
            <consortium name="EnsemblPlants"/>
        </authorList>
    </citation>
    <scope>IDENTIFICATION</scope>
    <source>
        <strain evidence="3">cv. Jemalong A17</strain>
    </source>
</reference>
<dbReference type="HOGENOM" id="CLU_3071778_0_0_1"/>
<dbReference type="InterPro" id="IPR029071">
    <property type="entry name" value="Ubiquitin-like_domsf"/>
</dbReference>
<evidence type="ECO:0000313" key="3">
    <source>
        <dbReference type="EnsemblPlants" id="KEH17567"/>
    </source>
</evidence>
<name>A0A072TJF0_MEDTR</name>
<feature type="domain" description="Rad60/SUMO-like" evidence="1">
    <location>
        <begin position="1"/>
        <end position="34"/>
    </location>
</feature>
<dbReference type="SUPFAM" id="SSF54236">
    <property type="entry name" value="Ubiquitin-like"/>
    <property type="match status" value="1"/>
</dbReference>